<dbReference type="GO" id="GO:0071543">
    <property type="term" value="P:diphosphoinositol polyphosphate metabolic process"/>
    <property type="evidence" value="ECO:0007669"/>
    <property type="project" value="TreeGrafter"/>
</dbReference>
<gene>
    <name evidence="6" type="ORF">H4P12_05365</name>
</gene>
<dbReference type="Proteomes" id="UP000608594">
    <property type="component" value="Unassembled WGS sequence"/>
</dbReference>
<evidence type="ECO:0000256" key="3">
    <source>
        <dbReference type="ARBA" id="ARBA00022801"/>
    </source>
</evidence>
<dbReference type="GO" id="GO:1901911">
    <property type="term" value="P:adenosine 5'-(hexahydrogen pentaphosphate) catabolic process"/>
    <property type="evidence" value="ECO:0007669"/>
    <property type="project" value="TreeGrafter"/>
</dbReference>
<organism evidence="6 7">
    <name type="scientific">Paracoccus amoyensis</name>
    <dbReference type="NCBI Taxonomy" id="2760093"/>
    <lineage>
        <taxon>Bacteria</taxon>
        <taxon>Pseudomonadati</taxon>
        <taxon>Pseudomonadota</taxon>
        <taxon>Alphaproteobacteria</taxon>
        <taxon>Rhodobacterales</taxon>
        <taxon>Paracoccaceae</taxon>
        <taxon>Paracoccus</taxon>
    </lineage>
</organism>
<dbReference type="InterPro" id="IPR047198">
    <property type="entry name" value="DDP-like_NUDIX"/>
</dbReference>
<dbReference type="SUPFAM" id="SSF55811">
    <property type="entry name" value="Nudix"/>
    <property type="match status" value="1"/>
</dbReference>
<dbReference type="Pfam" id="PF00293">
    <property type="entry name" value="NUDIX"/>
    <property type="match status" value="1"/>
</dbReference>
<dbReference type="GO" id="GO:0008486">
    <property type="term" value="F:diphosphoinositol-polyphosphate diphosphatase activity"/>
    <property type="evidence" value="ECO:0007669"/>
    <property type="project" value="TreeGrafter"/>
</dbReference>
<dbReference type="PANTHER" id="PTHR12629">
    <property type="entry name" value="DIPHOSPHOINOSITOL POLYPHOSPHATE PHOSPHOHYDROLASE"/>
    <property type="match status" value="1"/>
</dbReference>
<evidence type="ECO:0000259" key="5">
    <source>
        <dbReference type="PROSITE" id="PS51462"/>
    </source>
</evidence>
<evidence type="ECO:0000256" key="1">
    <source>
        <dbReference type="ARBA" id="ARBA00001946"/>
    </source>
</evidence>
<evidence type="ECO:0000256" key="4">
    <source>
        <dbReference type="ARBA" id="ARBA00022842"/>
    </source>
</evidence>
<keyword evidence="3 6" id="KW-0378">Hydrolase</keyword>
<dbReference type="GO" id="GO:0034431">
    <property type="term" value="F:bis(5'-adenosyl)-hexaphosphatase activity"/>
    <property type="evidence" value="ECO:0007669"/>
    <property type="project" value="TreeGrafter"/>
</dbReference>
<accession>A0A926GCX1</accession>
<comment type="cofactor">
    <cofactor evidence="1">
        <name>Mg(2+)</name>
        <dbReference type="ChEBI" id="CHEBI:18420"/>
    </cofactor>
</comment>
<dbReference type="CDD" id="cd04666">
    <property type="entry name" value="NUDIX_DIPP2_like_Nudt4"/>
    <property type="match status" value="1"/>
</dbReference>
<feature type="domain" description="Nudix hydrolase" evidence="5">
    <location>
        <begin position="16"/>
        <end position="146"/>
    </location>
</feature>
<evidence type="ECO:0000256" key="2">
    <source>
        <dbReference type="ARBA" id="ARBA00022723"/>
    </source>
</evidence>
<reference evidence="6" key="1">
    <citation type="submission" date="2020-08" db="EMBL/GenBank/DDBJ databases">
        <title>Paracoccus amoyensis sp. nov., isolated from the surface seawater at coast of Xiamen, Fujian.</title>
        <authorList>
            <person name="Lyu L."/>
        </authorList>
    </citation>
    <scope>NUCLEOTIDE SEQUENCE</scope>
    <source>
        <strain evidence="6">11-3</strain>
    </source>
</reference>
<comment type="caution">
    <text evidence="6">The sequence shown here is derived from an EMBL/GenBank/DDBJ whole genome shotgun (WGS) entry which is preliminary data.</text>
</comment>
<dbReference type="GO" id="GO:0005737">
    <property type="term" value="C:cytoplasm"/>
    <property type="evidence" value="ECO:0007669"/>
    <property type="project" value="TreeGrafter"/>
</dbReference>
<proteinExistence type="predicted"/>
<name>A0A926GCX1_9RHOB</name>
<dbReference type="PROSITE" id="PS51462">
    <property type="entry name" value="NUDIX"/>
    <property type="match status" value="1"/>
</dbReference>
<dbReference type="GO" id="GO:1901907">
    <property type="term" value="P:diadenosine pentaphosphate catabolic process"/>
    <property type="evidence" value="ECO:0007669"/>
    <property type="project" value="TreeGrafter"/>
</dbReference>
<keyword evidence="4" id="KW-0460">Magnesium</keyword>
<dbReference type="Gene3D" id="3.90.79.10">
    <property type="entry name" value="Nucleoside Triphosphate Pyrophosphohydrolase"/>
    <property type="match status" value="1"/>
</dbReference>
<keyword evidence="2" id="KW-0479">Metal-binding</keyword>
<sequence>MKAVFRFMSLLLGRRPVSMQVAALCLDGDTGKVLLITSRGTGRWVIPKGWPMAGRTLARAAEQEAWEEAGVRGQINHAELGRYSYDKDQDSGFSVPVEVRVFVLNVSSLAETFPEDDQRNRQWFSPVEAAQRVREPGLKQILLGLSRGQSPDANITSATVNRHRVSGSTA</sequence>
<dbReference type="EMBL" id="JACOQL010000002">
    <property type="protein sequence ID" value="MBC9246151.1"/>
    <property type="molecule type" value="Genomic_DNA"/>
</dbReference>
<protein>
    <submittedName>
        <fullName evidence="6">NUDIX hydrolase</fullName>
    </submittedName>
</protein>
<dbReference type="AlphaFoldDB" id="A0A926GCX1"/>
<dbReference type="InterPro" id="IPR000086">
    <property type="entry name" value="NUDIX_hydrolase_dom"/>
</dbReference>
<evidence type="ECO:0000313" key="7">
    <source>
        <dbReference type="Proteomes" id="UP000608594"/>
    </source>
</evidence>
<dbReference type="GO" id="GO:0034432">
    <property type="term" value="F:bis(5'-adenosyl)-pentaphosphatase activity"/>
    <property type="evidence" value="ECO:0007669"/>
    <property type="project" value="TreeGrafter"/>
</dbReference>
<dbReference type="GO" id="GO:0046872">
    <property type="term" value="F:metal ion binding"/>
    <property type="evidence" value="ECO:0007669"/>
    <property type="project" value="UniProtKB-KW"/>
</dbReference>
<evidence type="ECO:0000313" key="6">
    <source>
        <dbReference type="EMBL" id="MBC9246151.1"/>
    </source>
</evidence>
<dbReference type="InterPro" id="IPR015797">
    <property type="entry name" value="NUDIX_hydrolase-like_dom_sf"/>
</dbReference>
<dbReference type="GO" id="GO:1901909">
    <property type="term" value="P:diadenosine hexaphosphate catabolic process"/>
    <property type="evidence" value="ECO:0007669"/>
    <property type="project" value="TreeGrafter"/>
</dbReference>
<keyword evidence="7" id="KW-1185">Reference proteome</keyword>
<dbReference type="GO" id="GO:0000298">
    <property type="term" value="F:endopolyphosphatase activity"/>
    <property type="evidence" value="ECO:0007669"/>
    <property type="project" value="TreeGrafter"/>
</dbReference>
<dbReference type="PANTHER" id="PTHR12629:SF0">
    <property type="entry name" value="DIPHOSPHOINOSITOL-POLYPHOSPHATE DIPHOSPHATASE"/>
    <property type="match status" value="1"/>
</dbReference>